<dbReference type="NCBIfam" id="TIGR03500">
    <property type="entry name" value="FliO_TIGR"/>
    <property type="match status" value="1"/>
</dbReference>
<evidence type="ECO:0000256" key="6">
    <source>
        <dbReference type="ARBA" id="ARBA00037937"/>
    </source>
</evidence>
<dbReference type="Pfam" id="PF04347">
    <property type="entry name" value="FliO"/>
    <property type="match status" value="1"/>
</dbReference>
<evidence type="ECO:0000313" key="9">
    <source>
        <dbReference type="Proteomes" id="UP000199670"/>
    </source>
</evidence>
<keyword evidence="1 7" id="KW-1003">Cell membrane</keyword>
<dbReference type="RefSeq" id="WP_091347850.1">
    <property type="nucleotide sequence ID" value="NZ_FMAQ01000004.1"/>
</dbReference>
<evidence type="ECO:0000256" key="2">
    <source>
        <dbReference type="ARBA" id="ARBA00022692"/>
    </source>
</evidence>
<keyword evidence="5 7" id="KW-0975">Bacterial flagellum</keyword>
<keyword evidence="8" id="KW-0282">Flagellum</keyword>
<dbReference type="InterPro" id="IPR052205">
    <property type="entry name" value="FliO/MopB"/>
</dbReference>
<name>A0A1C4B9R5_9GAMM</name>
<evidence type="ECO:0000256" key="3">
    <source>
        <dbReference type="ARBA" id="ARBA00022989"/>
    </source>
</evidence>
<keyword evidence="9" id="KW-1185">Reference proteome</keyword>
<evidence type="ECO:0000256" key="4">
    <source>
        <dbReference type="ARBA" id="ARBA00023136"/>
    </source>
</evidence>
<evidence type="ECO:0000256" key="1">
    <source>
        <dbReference type="ARBA" id="ARBA00022475"/>
    </source>
</evidence>
<dbReference type="PANTHER" id="PTHR38766:SF1">
    <property type="entry name" value="FLAGELLAR PROTEIN FLIO"/>
    <property type="match status" value="1"/>
</dbReference>
<protein>
    <recommendedName>
        <fullName evidence="7">Flagellar protein</fullName>
    </recommendedName>
</protein>
<feature type="transmembrane region" description="Helical" evidence="7">
    <location>
        <begin position="34"/>
        <end position="56"/>
    </location>
</feature>
<evidence type="ECO:0000256" key="7">
    <source>
        <dbReference type="RuleBase" id="RU362064"/>
    </source>
</evidence>
<dbReference type="OrthoDB" id="6897726at2"/>
<keyword evidence="2 7" id="KW-0812">Transmembrane</keyword>
<dbReference type="Proteomes" id="UP000199670">
    <property type="component" value="Unassembled WGS sequence"/>
</dbReference>
<dbReference type="EMBL" id="FMAQ01000004">
    <property type="protein sequence ID" value="SCC03534.1"/>
    <property type="molecule type" value="Genomic_DNA"/>
</dbReference>
<reference evidence="9" key="1">
    <citation type="submission" date="2016-08" db="EMBL/GenBank/DDBJ databases">
        <authorList>
            <person name="Varghese N."/>
            <person name="Submissions Spin"/>
        </authorList>
    </citation>
    <scope>NUCLEOTIDE SEQUENCE [LARGE SCALE GENOMIC DNA]</scope>
    <source>
        <strain evidence="9">R-53248</strain>
    </source>
</reference>
<sequence length="145" mass="16262">MAIEHPHLAQPVVGATNTNTLSSPSSELNIYTEVGTSMGLMLIVVIGFILLLAWLAKRMGWKKKTHQWIDVKATYNITPKERIIVVHVDNQLLVVGVTPQQMTLLHTIDEQRTQTLFSQSEVSKKLPSSNTFQQILQSALKTKKE</sequence>
<comment type="subcellular location">
    <subcellularLocation>
        <location evidence="7">Cell membrane</location>
    </subcellularLocation>
    <subcellularLocation>
        <location evidence="7">Bacterial flagellum basal body</location>
    </subcellularLocation>
</comment>
<organism evidence="8 9">
    <name type="scientific">Gilliamella bombicola</name>
    <dbReference type="NCBI Taxonomy" id="1798182"/>
    <lineage>
        <taxon>Bacteria</taxon>
        <taxon>Pseudomonadati</taxon>
        <taxon>Pseudomonadota</taxon>
        <taxon>Gammaproteobacteria</taxon>
        <taxon>Orbales</taxon>
        <taxon>Orbaceae</taxon>
        <taxon>Gilliamella</taxon>
    </lineage>
</organism>
<gene>
    <name evidence="8" type="ORF">GA0061081_10460</name>
</gene>
<dbReference type="GO" id="GO:0009425">
    <property type="term" value="C:bacterial-type flagellum basal body"/>
    <property type="evidence" value="ECO:0007669"/>
    <property type="project" value="UniProtKB-SubCell"/>
</dbReference>
<accession>A0A1C4B9R5</accession>
<dbReference type="GO" id="GO:0005886">
    <property type="term" value="C:plasma membrane"/>
    <property type="evidence" value="ECO:0007669"/>
    <property type="project" value="UniProtKB-SubCell"/>
</dbReference>
<dbReference type="InterPro" id="IPR022781">
    <property type="entry name" value="Flagellar_biosynth_FliO"/>
</dbReference>
<keyword evidence="8" id="KW-0969">Cilium</keyword>
<evidence type="ECO:0000256" key="5">
    <source>
        <dbReference type="ARBA" id="ARBA00023143"/>
    </source>
</evidence>
<dbReference type="PANTHER" id="PTHR38766">
    <property type="entry name" value="FLAGELLAR PROTEIN FLIO"/>
    <property type="match status" value="1"/>
</dbReference>
<keyword evidence="4 7" id="KW-0472">Membrane</keyword>
<keyword evidence="8" id="KW-0966">Cell projection</keyword>
<evidence type="ECO:0000313" key="8">
    <source>
        <dbReference type="EMBL" id="SCC03534.1"/>
    </source>
</evidence>
<comment type="similarity">
    <text evidence="6 7">Belongs to the FliO/MopB family.</text>
</comment>
<proteinExistence type="inferred from homology"/>
<dbReference type="AlphaFoldDB" id="A0A1C4B9R5"/>
<dbReference type="GO" id="GO:0044781">
    <property type="term" value="P:bacterial-type flagellum organization"/>
    <property type="evidence" value="ECO:0007669"/>
    <property type="project" value="UniProtKB-UniRule"/>
</dbReference>
<keyword evidence="3 7" id="KW-1133">Transmembrane helix</keyword>
<dbReference type="STRING" id="1798182.GA0061081_10460"/>